<feature type="short sequence motif" description="GXGXXG" evidence="4">
    <location>
        <begin position="39"/>
        <end position="44"/>
    </location>
</feature>
<evidence type="ECO:0000256" key="3">
    <source>
        <dbReference type="ARBA" id="ARBA00023098"/>
    </source>
</evidence>
<feature type="active site" description="Proton acceptor" evidence="4">
    <location>
        <position position="191"/>
    </location>
</feature>
<dbReference type="InterPro" id="IPR050301">
    <property type="entry name" value="NTE"/>
</dbReference>
<dbReference type="CDD" id="cd07208">
    <property type="entry name" value="Pat_hypo_Ecoli_yjju_like"/>
    <property type="match status" value="1"/>
</dbReference>
<evidence type="ECO:0000256" key="1">
    <source>
        <dbReference type="ARBA" id="ARBA00022801"/>
    </source>
</evidence>
<reference evidence="6" key="1">
    <citation type="submission" date="2021-03" db="EMBL/GenBank/DDBJ databases">
        <title>Description of Psychrosphaera ytuae sp. nov. isolated from deep sea sediment of South China Sea.</title>
        <authorList>
            <person name="Zhang J."/>
            <person name="Xu X.-D."/>
        </authorList>
    </citation>
    <scope>NUCLEOTIDE SEQUENCE</scope>
    <source>
        <strain evidence="6">MTZ26</strain>
    </source>
</reference>
<keyword evidence="7" id="KW-1185">Reference proteome</keyword>
<feature type="domain" description="PNPLA" evidence="5">
    <location>
        <begin position="35"/>
        <end position="204"/>
    </location>
</feature>
<proteinExistence type="predicted"/>
<dbReference type="PROSITE" id="PS51635">
    <property type="entry name" value="PNPLA"/>
    <property type="match status" value="1"/>
</dbReference>
<feature type="short sequence motif" description="GXSXG" evidence="4">
    <location>
        <begin position="67"/>
        <end position="71"/>
    </location>
</feature>
<evidence type="ECO:0000256" key="4">
    <source>
        <dbReference type="PROSITE-ProRule" id="PRU01161"/>
    </source>
</evidence>
<dbReference type="KEGG" id="psym:J1N51_00020"/>
<evidence type="ECO:0000313" key="6">
    <source>
        <dbReference type="EMBL" id="QTH63923.1"/>
    </source>
</evidence>
<dbReference type="AlphaFoldDB" id="A0A975DBP9"/>
<dbReference type="PANTHER" id="PTHR14226:SF25">
    <property type="entry name" value="PHOSPHOESTERASE"/>
    <property type="match status" value="1"/>
</dbReference>
<dbReference type="InterPro" id="IPR016035">
    <property type="entry name" value="Acyl_Trfase/lysoPLipase"/>
</dbReference>
<dbReference type="InterPro" id="IPR002641">
    <property type="entry name" value="PNPLA_dom"/>
</dbReference>
<accession>A0A975DBP9</accession>
<dbReference type="InterPro" id="IPR045943">
    <property type="entry name" value="DUF6363"/>
</dbReference>
<feature type="active site" description="Nucleophile" evidence="4">
    <location>
        <position position="69"/>
    </location>
</feature>
<dbReference type="Pfam" id="PF01734">
    <property type="entry name" value="Patatin"/>
    <property type="match status" value="1"/>
</dbReference>
<keyword evidence="3 4" id="KW-0443">Lipid metabolism</keyword>
<dbReference type="Proteomes" id="UP000682739">
    <property type="component" value="Chromosome"/>
</dbReference>
<organism evidence="6 7">
    <name type="scientific">Psychrosphaera ytuae</name>
    <dbReference type="NCBI Taxonomy" id="2820710"/>
    <lineage>
        <taxon>Bacteria</taxon>
        <taxon>Pseudomonadati</taxon>
        <taxon>Pseudomonadota</taxon>
        <taxon>Gammaproteobacteria</taxon>
        <taxon>Alteromonadales</taxon>
        <taxon>Pseudoalteromonadaceae</taxon>
        <taxon>Psychrosphaera</taxon>
    </lineage>
</organism>
<keyword evidence="2 4" id="KW-0442">Lipid degradation</keyword>
<evidence type="ECO:0000256" key="2">
    <source>
        <dbReference type="ARBA" id="ARBA00022963"/>
    </source>
</evidence>
<dbReference type="PANTHER" id="PTHR14226">
    <property type="entry name" value="NEUROPATHY TARGET ESTERASE/SWISS CHEESE D.MELANOGASTER"/>
    <property type="match status" value="1"/>
</dbReference>
<sequence>MSVQLQSEAIQKPLVNPSMAQEPLALSDIVPGLGLVAEGGGQKGVFTAGVLDSWLVEGFNPFEILVGTSAGAQNIASYLSSQTGFAYSAISHLTMDERFFSLMSGLTGKNALNLDWYFKQVKTPTYQLDLNKAKENAQGRKIRFATTSLEKVQTKLLNPQKSGWLKSLKASSAIPLLYRPGVKIRGKAYIDGGVSAPIPVKEAYKLGADKVVVIRTSKTSDSPITQFIGRTRPVFNKTNWYPRTLTWLDKHEASYDEAQRFIERPPKDLKVVEIYPPRPLRSKLLGSTEDDLIEDYRMGYEVGKQFILNRETLL</sequence>
<feature type="short sequence motif" description="DGA/G" evidence="4">
    <location>
        <begin position="191"/>
        <end position="193"/>
    </location>
</feature>
<dbReference type="SUPFAM" id="SSF52151">
    <property type="entry name" value="FabD/lysophospholipase-like"/>
    <property type="match status" value="1"/>
</dbReference>
<dbReference type="RefSeq" id="WP_208831978.1">
    <property type="nucleotide sequence ID" value="NZ_CP072110.1"/>
</dbReference>
<evidence type="ECO:0000313" key="7">
    <source>
        <dbReference type="Proteomes" id="UP000682739"/>
    </source>
</evidence>
<protein>
    <submittedName>
        <fullName evidence="6">Patatin-like phospholipase family protein</fullName>
    </submittedName>
</protein>
<name>A0A975DBP9_9GAMM</name>
<dbReference type="GO" id="GO:0016042">
    <property type="term" value="P:lipid catabolic process"/>
    <property type="evidence" value="ECO:0007669"/>
    <property type="project" value="UniProtKB-UniRule"/>
</dbReference>
<gene>
    <name evidence="6" type="ORF">J1N51_00020</name>
</gene>
<dbReference type="Pfam" id="PF19890">
    <property type="entry name" value="DUF6363"/>
    <property type="match status" value="1"/>
</dbReference>
<evidence type="ECO:0000259" key="5">
    <source>
        <dbReference type="PROSITE" id="PS51635"/>
    </source>
</evidence>
<dbReference type="Gene3D" id="3.40.1090.10">
    <property type="entry name" value="Cytosolic phospholipase A2 catalytic domain"/>
    <property type="match status" value="1"/>
</dbReference>
<dbReference type="InterPro" id="IPR037483">
    <property type="entry name" value="YjjU-like"/>
</dbReference>
<dbReference type="EMBL" id="CP072110">
    <property type="protein sequence ID" value="QTH63923.1"/>
    <property type="molecule type" value="Genomic_DNA"/>
</dbReference>
<dbReference type="GO" id="GO:0016787">
    <property type="term" value="F:hydrolase activity"/>
    <property type="evidence" value="ECO:0007669"/>
    <property type="project" value="UniProtKB-UniRule"/>
</dbReference>
<keyword evidence="1 4" id="KW-0378">Hydrolase</keyword>